<feature type="transmembrane region" description="Helical" evidence="1">
    <location>
        <begin position="68"/>
        <end position="88"/>
    </location>
</feature>
<proteinExistence type="predicted"/>
<dbReference type="Proteomes" id="UP000274578">
    <property type="component" value="Chromosome 1"/>
</dbReference>
<sequence length="456" mass="51901">MATKLKAVKCPQCGSEKHEQIDKKRYRCLNCGTEFFLDDDDININVNHHYDFQSSSTFGSDLGIGMKLGIVALLIPLAVVFIFVFFLFQTGESSVASGGKDSVSVRETFEEMIPMIHDGKACVFYMTDRDYTVSFGQDESKYVNGYYLGFRDATTGKVLVDQLFMSEEDARDESVSSISNTSISYLQQAHRWFLIIGKRYVFEIEPKSLVIKDVSKSLFKGKQAMSTGISSITFIDSDYGEGFEVHNNLAETYYYFPASNRLYSEEAFKFAKRLPPSELNGEVRDTTYWEMHKKNISEETSSAGGLLRLWKVHAKYHLGDPQDFSFYNWISQTFSYDPGNRLVSATPVTNWFIGFNGGVVYQDAQRLLITFYPSMAPDANSVFQMRDKEGNVLWTQALRRFSSVSVGACYGNKIWFLGQRSRRSGYDDIHSYSFDINTGKWAQGAQMSQEYSIKIE</sequence>
<dbReference type="EMBL" id="LR134384">
    <property type="protein sequence ID" value="VEH15698.1"/>
    <property type="molecule type" value="Genomic_DNA"/>
</dbReference>
<accession>A0A3S4T690</accession>
<dbReference type="RefSeq" id="WP_018919103.1">
    <property type="nucleotide sequence ID" value="NZ_LR134384.1"/>
</dbReference>
<dbReference type="GeneID" id="85012510"/>
<protein>
    <submittedName>
        <fullName evidence="2">Uncharacterized protein</fullName>
    </submittedName>
</protein>
<organism evidence="2 3">
    <name type="scientific">Segatella oris</name>
    <dbReference type="NCBI Taxonomy" id="28135"/>
    <lineage>
        <taxon>Bacteria</taxon>
        <taxon>Pseudomonadati</taxon>
        <taxon>Bacteroidota</taxon>
        <taxon>Bacteroidia</taxon>
        <taxon>Bacteroidales</taxon>
        <taxon>Prevotellaceae</taxon>
        <taxon>Segatella</taxon>
    </lineage>
</organism>
<reference evidence="2 3" key="1">
    <citation type="submission" date="2018-12" db="EMBL/GenBank/DDBJ databases">
        <authorList>
            <consortium name="Pathogen Informatics"/>
        </authorList>
    </citation>
    <scope>NUCLEOTIDE SEQUENCE [LARGE SCALE GENOMIC DNA]</scope>
    <source>
        <strain evidence="2 3">NCTC13071</strain>
    </source>
</reference>
<evidence type="ECO:0000313" key="2">
    <source>
        <dbReference type="EMBL" id="VEH15698.1"/>
    </source>
</evidence>
<gene>
    <name evidence="2" type="ORF">NCTC13071_01708</name>
</gene>
<keyword evidence="1" id="KW-1133">Transmembrane helix</keyword>
<evidence type="ECO:0000313" key="3">
    <source>
        <dbReference type="Proteomes" id="UP000274578"/>
    </source>
</evidence>
<dbReference type="AlphaFoldDB" id="A0A3S4T690"/>
<dbReference type="KEGG" id="poc:NCTC13071_01708"/>
<evidence type="ECO:0000256" key="1">
    <source>
        <dbReference type="SAM" id="Phobius"/>
    </source>
</evidence>
<keyword evidence="1" id="KW-0812">Transmembrane</keyword>
<name>A0A3S4T690_9BACT</name>
<keyword evidence="1" id="KW-0472">Membrane</keyword>